<proteinExistence type="predicted"/>
<dbReference type="RefSeq" id="WP_317055901.1">
    <property type="nucleotide sequence ID" value="NZ_CP146606.1"/>
</dbReference>
<protein>
    <submittedName>
        <fullName evidence="2">Uncharacterized protein</fullName>
    </submittedName>
</protein>
<gene>
    <name evidence="2" type="ORF">RZS32_004845</name>
</gene>
<feature type="transmembrane region" description="Helical" evidence="1">
    <location>
        <begin position="245"/>
        <end position="268"/>
    </location>
</feature>
<keyword evidence="3" id="KW-1185">Reference proteome</keyword>
<evidence type="ECO:0000256" key="1">
    <source>
        <dbReference type="SAM" id="Phobius"/>
    </source>
</evidence>
<keyword evidence="1" id="KW-1133">Transmembrane helix</keyword>
<evidence type="ECO:0000313" key="3">
    <source>
        <dbReference type="Proteomes" id="UP001281305"/>
    </source>
</evidence>
<organism evidence="2 3">
    <name type="scientific">Roseovarius rhodophyticola</name>
    <dbReference type="NCBI Taxonomy" id="3080827"/>
    <lineage>
        <taxon>Bacteria</taxon>
        <taxon>Pseudomonadati</taxon>
        <taxon>Pseudomonadota</taxon>
        <taxon>Alphaproteobacteria</taxon>
        <taxon>Rhodobacterales</taxon>
        <taxon>Roseobacteraceae</taxon>
        <taxon>Roseovarius</taxon>
    </lineage>
</organism>
<keyword evidence="1" id="KW-0472">Membrane</keyword>
<dbReference type="EMBL" id="CP146606">
    <property type="protein sequence ID" value="WYK19210.1"/>
    <property type="molecule type" value="Genomic_DNA"/>
</dbReference>
<name>A0ABZ2TL78_9RHOB</name>
<reference evidence="2 3" key="1">
    <citation type="submission" date="2024-02" db="EMBL/GenBank/DDBJ databases">
        <title>Roseovarius strain W115 nov., isolated from a marine algae.</title>
        <authorList>
            <person name="Lee M.W."/>
            <person name="Lee J.K."/>
            <person name="Kim J.M."/>
            <person name="Choi D.G."/>
            <person name="Baek J.H."/>
            <person name="Bayburt H."/>
            <person name="Jung J.J."/>
            <person name="Han D.M."/>
            <person name="Jeon C.O."/>
        </authorList>
    </citation>
    <scope>NUCLEOTIDE SEQUENCE [LARGE SCALE GENOMIC DNA]</scope>
    <source>
        <strain evidence="2 3">W115</strain>
    </source>
</reference>
<keyword evidence="1" id="KW-0812">Transmembrane</keyword>
<evidence type="ECO:0000313" key="2">
    <source>
        <dbReference type="EMBL" id="WYK19210.1"/>
    </source>
</evidence>
<sequence>MFRTTRKHSPAVQNQVLDRVVATFTKPEPLELFAEEGNRAACFGEALHAISTHVGEDMVSPPDQAILRPLEVAYRKMKTVWGDFSPQDFTLYAMSLLLAQLEDKDEIRRFRRGAAKYLLETKSQIAPEFQKLTLNAEILLKSMPAAPKSPWELIVSGTQATPPICKDLDRSAVQLKGSDSALREPKRPAAARTDNNIYRRSTIVHKRNHLRVVQQDAAPAGAGLANDTADHPRASVALDKSENKAILVTTTLALLVFAALILAVLFFVEIPSPTG</sequence>
<accession>A0ABZ2TL78</accession>
<dbReference type="Proteomes" id="UP001281305">
    <property type="component" value="Chromosome"/>
</dbReference>